<feature type="non-terminal residue" evidence="1">
    <location>
        <position position="1"/>
    </location>
</feature>
<gene>
    <name evidence="1" type="ORF">SRO942_LOCUS47770</name>
</gene>
<protein>
    <submittedName>
        <fullName evidence="1">Uncharacterized protein</fullName>
    </submittedName>
</protein>
<reference evidence="1" key="1">
    <citation type="submission" date="2021-02" db="EMBL/GenBank/DDBJ databases">
        <authorList>
            <person name="Nowell W R."/>
        </authorList>
    </citation>
    <scope>NUCLEOTIDE SEQUENCE</scope>
</reference>
<dbReference type="Proteomes" id="UP000681722">
    <property type="component" value="Unassembled WGS sequence"/>
</dbReference>
<comment type="caution">
    <text evidence="1">The sequence shown here is derived from an EMBL/GenBank/DDBJ whole genome shotgun (WGS) entry which is preliminary data.</text>
</comment>
<evidence type="ECO:0000313" key="2">
    <source>
        <dbReference type="Proteomes" id="UP000681722"/>
    </source>
</evidence>
<accession>A0A8S2YLF1</accession>
<name>A0A8S2YLF1_9BILA</name>
<dbReference type="EMBL" id="CAJOBC010120310">
    <property type="protein sequence ID" value="CAF4571057.1"/>
    <property type="molecule type" value="Genomic_DNA"/>
</dbReference>
<evidence type="ECO:0000313" key="1">
    <source>
        <dbReference type="EMBL" id="CAF4571057.1"/>
    </source>
</evidence>
<organism evidence="1 2">
    <name type="scientific">Didymodactylos carnosus</name>
    <dbReference type="NCBI Taxonomy" id="1234261"/>
    <lineage>
        <taxon>Eukaryota</taxon>
        <taxon>Metazoa</taxon>
        <taxon>Spiralia</taxon>
        <taxon>Gnathifera</taxon>
        <taxon>Rotifera</taxon>
        <taxon>Eurotatoria</taxon>
        <taxon>Bdelloidea</taxon>
        <taxon>Philodinida</taxon>
        <taxon>Philodinidae</taxon>
        <taxon>Didymodactylos</taxon>
    </lineage>
</organism>
<sequence length="87" mass="9394">MATSNTNLSHRRKLALIIGNATIKDKGLHEMDPPAGAFIQFACAANHTVSDSSTTDSNGLFIKHLRSETETVVYERITSTSTSLSQS</sequence>
<proteinExistence type="predicted"/>
<dbReference type="AlphaFoldDB" id="A0A8S2YLF1"/>